<evidence type="ECO:0000313" key="3">
    <source>
        <dbReference type="EMBL" id="TWT38664.1"/>
    </source>
</evidence>
<reference evidence="3 4" key="1">
    <citation type="submission" date="2019-02" db="EMBL/GenBank/DDBJ databases">
        <title>Deep-cultivation of Planctomycetes and their phenomic and genomic characterization uncovers novel biology.</title>
        <authorList>
            <person name="Wiegand S."/>
            <person name="Jogler M."/>
            <person name="Boedeker C."/>
            <person name="Pinto D."/>
            <person name="Vollmers J."/>
            <person name="Rivas-Marin E."/>
            <person name="Kohn T."/>
            <person name="Peeters S.H."/>
            <person name="Heuer A."/>
            <person name="Rast P."/>
            <person name="Oberbeckmann S."/>
            <person name="Bunk B."/>
            <person name="Jeske O."/>
            <person name="Meyerdierks A."/>
            <person name="Storesund J.E."/>
            <person name="Kallscheuer N."/>
            <person name="Luecker S."/>
            <person name="Lage O.M."/>
            <person name="Pohl T."/>
            <person name="Merkel B.J."/>
            <person name="Hornburger P."/>
            <person name="Mueller R.-W."/>
            <person name="Bruemmer F."/>
            <person name="Labrenz M."/>
            <person name="Spormann A.M."/>
            <person name="Op Den Camp H."/>
            <person name="Overmann J."/>
            <person name="Amann R."/>
            <person name="Jetten M.S.M."/>
            <person name="Mascher T."/>
            <person name="Medema M.H."/>
            <person name="Devos D.P."/>
            <person name="Kaster A.-K."/>
            <person name="Ovreas L."/>
            <person name="Rohde M."/>
            <person name="Galperin M.Y."/>
            <person name="Jogler C."/>
        </authorList>
    </citation>
    <scope>NUCLEOTIDE SEQUENCE [LARGE SCALE GENOMIC DNA]</scope>
    <source>
        <strain evidence="3 4">Enr8</strain>
    </source>
</reference>
<organism evidence="3 4">
    <name type="scientific">Blastopirellula retiformator</name>
    <dbReference type="NCBI Taxonomy" id="2527970"/>
    <lineage>
        <taxon>Bacteria</taxon>
        <taxon>Pseudomonadati</taxon>
        <taxon>Planctomycetota</taxon>
        <taxon>Planctomycetia</taxon>
        <taxon>Pirellulales</taxon>
        <taxon>Pirellulaceae</taxon>
        <taxon>Blastopirellula</taxon>
    </lineage>
</organism>
<dbReference type="Proteomes" id="UP000318878">
    <property type="component" value="Unassembled WGS sequence"/>
</dbReference>
<dbReference type="OrthoDB" id="192288at2"/>
<keyword evidence="2" id="KW-0812">Transmembrane</keyword>
<evidence type="ECO:0000313" key="4">
    <source>
        <dbReference type="Proteomes" id="UP000318878"/>
    </source>
</evidence>
<sequence>MNAKSLLPAIWEVPDAFRRRLGDQVGKQRVMQADDHLLLVLHQPPKPGEKNRIGRFFWRDAKREWNSSDLGTGEGTLPRHLAQYSAAIDRLEKEEEAAEGSAAYFQVISDLSPLFRATRNMHAVLQQAREKSGDDKALINARDRAYELERKAELLYTEAKNELDFAIAQQTERQADAAHRMSVSAHRLNVLAAFFFPIVTLATIFGADLHHGFEDWAAPWPFITMTGVGLLLGFILWTFVSAPIGPGKRPRRKDSEARPLRDPHQAR</sequence>
<name>A0A5C5VJ38_9BACT</name>
<evidence type="ECO:0008006" key="5">
    <source>
        <dbReference type="Google" id="ProtNLM"/>
    </source>
</evidence>
<feature type="transmembrane region" description="Helical" evidence="2">
    <location>
        <begin position="219"/>
        <end position="244"/>
    </location>
</feature>
<feature type="compositionally biased region" description="Basic and acidic residues" evidence="1">
    <location>
        <begin position="253"/>
        <end position="267"/>
    </location>
</feature>
<comment type="caution">
    <text evidence="3">The sequence shown here is derived from an EMBL/GenBank/DDBJ whole genome shotgun (WGS) entry which is preliminary data.</text>
</comment>
<evidence type="ECO:0000256" key="1">
    <source>
        <dbReference type="SAM" id="MobiDB-lite"/>
    </source>
</evidence>
<proteinExistence type="predicted"/>
<feature type="region of interest" description="Disordered" evidence="1">
    <location>
        <begin position="246"/>
        <end position="267"/>
    </location>
</feature>
<evidence type="ECO:0000256" key="2">
    <source>
        <dbReference type="SAM" id="Phobius"/>
    </source>
</evidence>
<gene>
    <name evidence="3" type="ORF">Enr8_03570</name>
</gene>
<accession>A0A5C5VJ38</accession>
<keyword evidence="4" id="KW-1185">Reference proteome</keyword>
<keyword evidence="2" id="KW-1133">Transmembrane helix</keyword>
<protein>
    <recommendedName>
        <fullName evidence="5">CorA-like Mg2+ transporter protein</fullName>
    </recommendedName>
</protein>
<dbReference type="AlphaFoldDB" id="A0A5C5VJ38"/>
<feature type="transmembrane region" description="Helical" evidence="2">
    <location>
        <begin position="188"/>
        <end position="207"/>
    </location>
</feature>
<dbReference type="RefSeq" id="WP_146428899.1">
    <property type="nucleotide sequence ID" value="NZ_SJPF01000001.1"/>
</dbReference>
<keyword evidence="2" id="KW-0472">Membrane</keyword>
<dbReference type="EMBL" id="SJPF01000001">
    <property type="protein sequence ID" value="TWT38664.1"/>
    <property type="molecule type" value="Genomic_DNA"/>
</dbReference>